<reference evidence="4 5" key="1">
    <citation type="submission" date="2019-05" db="EMBL/GenBank/DDBJ databases">
        <title>Mikania micrantha, genome provides insights into the molecular mechanism of rapid growth.</title>
        <authorList>
            <person name="Liu B."/>
        </authorList>
    </citation>
    <scope>NUCLEOTIDE SEQUENCE [LARGE SCALE GENOMIC DNA]</scope>
    <source>
        <strain evidence="4">NLD-2019</strain>
        <tissue evidence="4">Leaf</tissue>
    </source>
</reference>
<protein>
    <submittedName>
        <fullName evidence="4">Uncharacterized protein</fullName>
    </submittedName>
</protein>
<dbReference type="InterPro" id="IPR044683">
    <property type="entry name" value="LAZY"/>
</dbReference>
<dbReference type="PANTHER" id="PTHR34045">
    <property type="entry name" value="OS03G0406300 PROTEIN"/>
    <property type="match status" value="1"/>
</dbReference>
<sequence length="226" mass="26173">MKIFSWMQSKLQVMKKGNKVAAANNHVRPATSYEEFSDWPQSVLSIGTFGFTTLGSDPEENHPQTQTSQQLQEELIAYMDTQELEEEEEDDDDDDEPQSDQVFEDKQLSMFSRGKELLVDNKNTTVIRKKSLTFLLKKFFTSRNRLHPVSLVRDSLPDPTFDNSRMEKILRTILNKKIHPQNSTLKRMANKHLVTNVKSRNDDQSNDEIEGSTWVKTDSEYIVLEI</sequence>
<evidence type="ECO:0000313" key="4">
    <source>
        <dbReference type="EMBL" id="KAD6795237.1"/>
    </source>
</evidence>
<comment type="caution">
    <text evidence="4">The sequence shown here is derived from an EMBL/GenBank/DDBJ whole genome shotgun (WGS) entry which is preliminary data.</text>
</comment>
<proteinExistence type="inferred from homology"/>
<dbReference type="PANTHER" id="PTHR34045:SF3">
    <property type="entry name" value="PROTEIN LAZY 4"/>
    <property type="match status" value="1"/>
</dbReference>
<evidence type="ECO:0000256" key="2">
    <source>
        <dbReference type="ARBA" id="ARBA00024198"/>
    </source>
</evidence>
<accession>A0A5N6PPZ8</accession>
<gene>
    <name evidence="4" type="ORF">E3N88_06133</name>
</gene>
<comment type="similarity">
    <text evidence="2">Belongs to the LAZY family.</text>
</comment>
<dbReference type="Proteomes" id="UP000326396">
    <property type="component" value="Linkage Group LG11"/>
</dbReference>
<feature type="region of interest" description="Disordered" evidence="3">
    <location>
        <begin position="83"/>
        <end position="106"/>
    </location>
</feature>
<evidence type="ECO:0000313" key="5">
    <source>
        <dbReference type="Proteomes" id="UP000326396"/>
    </source>
</evidence>
<evidence type="ECO:0000256" key="3">
    <source>
        <dbReference type="SAM" id="MobiDB-lite"/>
    </source>
</evidence>
<dbReference type="GO" id="GO:0040008">
    <property type="term" value="P:regulation of growth"/>
    <property type="evidence" value="ECO:0007669"/>
    <property type="project" value="InterPro"/>
</dbReference>
<keyword evidence="1" id="KW-0341">Growth regulation</keyword>
<keyword evidence="5" id="KW-1185">Reference proteome</keyword>
<evidence type="ECO:0000256" key="1">
    <source>
        <dbReference type="ARBA" id="ARBA00022604"/>
    </source>
</evidence>
<name>A0A5N6PPZ8_9ASTR</name>
<dbReference type="AlphaFoldDB" id="A0A5N6PPZ8"/>
<dbReference type="GO" id="GO:0009630">
    <property type="term" value="P:gravitropism"/>
    <property type="evidence" value="ECO:0007669"/>
    <property type="project" value="InterPro"/>
</dbReference>
<organism evidence="4 5">
    <name type="scientific">Mikania micrantha</name>
    <name type="common">bitter vine</name>
    <dbReference type="NCBI Taxonomy" id="192012"/>
    <lineage>
        <taxon>Eukaryota</taxon>
        <taxon>Viridiplantae</taxon>
        <taxon>Streptophyta</taxon>
        <taxon>Embryophyta</taxon>
        <taxon>Tracheophyta</taxon>
        <taxon>Spermatophyta</taxon>
        <taxon>Magnoliopsida</taxon>
        <taxon>eudicotyledons</taxon>
        <taxon>Gunneridae</taxon>
        <taxon>Pentapetalae</taxon>
        <taxon>asterids</taxon>
        <taxon>campanulids</taxon>
        <taxon>Asterales</taxon>
        <taxon>Asteraceae</taxon>
        <taxon>Asteroideae</taxon>
        <taxon>Heliantheae alliance</taxon>
        <taxon>Eupatorieae</taxon>
        <taxon>Mikania</taxon>
    </lineage>
</organism>
<dbReference type="EMBL" id="SZYD01000003">
    <property type="protein sequence ID" value="KAD6795237.1"/>
    <property type="molecule type" value="Genomic_DNA"/>
</dbReference>
<feature type="compositionally biased region" description="Acidic residues" evidence="3">
    <location>
        <begin position="83"/>
        <end position="98"/>
    </location>
</feature>
<dbReference type="OrthoDB" id="1729737at2759"/>